<dbReference type="Gene3D" id="3.10.20.370">
    <property type="match status" value="1"/>
</dbReference>
<protein>
    <recommendedName>
        <fullName evidence="2">ribonuclease H</fullName>
        <ecNumber evidence="2">3.1.26.4</ecNumber>
    </recommendedName>
</protein>
<feature type="domain" description="Reverse transcriptase" evidence="3">
    <location>
        <begin position="1"/>
        <end position="93"/>
    </location>
</feature>
<dbReference type="InterPro" id="IPR051320">
    <property type="entry name" value="Viral_Replic_Matur_Polypro"/>
</dbReference>
<dbReference type="InterPro" id="IPR000477">
    <property type="entry name" value="RT_dom"/>
</dbReference>
<dbReference type="PANTHER" id="PTHR33064:SF36">
    <property type="entry name" value="CCHC-TYPE DOMAIN-CONTAINING PROTEIN"/>
    <property type="match status" value="1"/>
</dbReference>
<dbReference type="Pfam" id="PF17919">
    <property type="entry name" value="RT_RNaseH_2"/>
    <property type="match status" value="1"/>
</dbReference>
<gene>
    <name evidence="4" type="ORF">GRJ2_003481000</name>
</gene>
<reference evidence="4 5" key="1">
    <citation type="submission" date="2024-06" db="EMBL/GenBank/DDBJ databases">
        <title>The draft genome of Grus japonensis, version 3.</title>
        <authorList>
            <person name="Nabeshima K."/>
            <person name="Suzuki S."/>
            <person name="Onuma M."/>
        </authorList>
    </citation>
    <scope>NUCLEOTIDE SEQUENCE [LARGE SCALE GENOMIC DNA]</scope>
    <source>
        <strain evidence="4 5">451A</strain>
    </source>
</reference>
<dbReference type="InterPro" id="IPR043128">
    <property type="entry name" value="Rev_trsase/Diguanyl_cyclase"/>
</dbReference>
<dbReference type="Proteomes" id="UP001623348">
    <property type="component" value="Unassembled WGS sequence"/>
</dbReference>
<evidence type="ECO:0000256" key="1">
    <source>
        <dbReference type="ARBA" id="ARBA00010879"/>
    </source>
</evidence>
<sequence length="405" mass="45675">MQLCWTVLPQGFKNSPTLFGNALVKELEQWHSEYNTITLLQYVDDLLIGSDTYEECLEATISLLNFLALAGYRVSKKKAQIGKERVQYMGFEVMKGQRELSAERKEAICRIAVPTSKKQLRGFLGMAGWCQLWIPNFGLIAKPLYAAVKGTEGFLEWTPECHKSFNEIKRKLMEAPALGLPNLRKPFQLYIHERQQVALGVLTQKLGSWKRPVGYFSKQLDEVSKGWPACLRAVAATVTLIEESRKLTLGQPITVFVPHAVSSLLENKGHHWISPSRLAKYQAVLLEQDDVILSLTSTLNPATLLPISESDELQHDCVTTIEQVYSSRPDLQDEPLPDAEAELFTDGSSYVLEGKRRAGYAVVTNNQTLETRALPSKSQRLIYLQNWPCFEEKGEPDCLQKSIQT</sequence>
<dbReference type="AlphaFoldDB" id="A0ABC9YKG9"/>
<name>A0ABC9YKG9_GRUJA</name>
<dbReference type="PANTHER" id="PTHR33064">
    <property type="entry name" value="POL PROTEIN"/>
    <property type="match status" value="1"/>
</dbReference>
<accession>A0ABC9YKG9</accession>
<dbReference type="GO" id="GO:0004523">
    <property type="term" value="F:RNA-DNA hybrid ribonuclease activity"/>
    <property type="evidence" value="ECO:0007669"/>
    <property type="project" value="UniProtKB-EC"/>
</dbReference>
<keyword evidence="5" id="KW-1185">Reference proteome</keyword>
<dbReference type="SUPFAM" id="SSF56672">
    <property type="entry name" value="DNA/RNA polymerases"/>
    <property type="match status" value="1"/>
</dbReference>
<dbReference type="Pfam" id="PF00078">
    <property type="entry name" value="RVT_1"/>
    <property type="match status" value="1"/>
</dbReference>
<dbReference type="EMBL" id="BAAFJT010000349">
    <property type="protein sequence ID" value="GAB0210152.1"/>
    <property type="molecule type" value="Genomic_DNA"/>
</dbReference>
<dbReference type="InterPro" id="IPR041577">
    <property type="entry name" value="RT_RNaseH_2"/>
</dbReference>
<evidence type="ECO:0000256" key="2">
    <source>
        <dbReference type="ARBA" id="ARBA00012180"/>
    </source>
</evidence>
<dbReference type="Gene3D" id="3.30.420.10">
    <property type="entry name" value="Ribonuclease H-like superfamily/Ribonuclease H"/>
    <property type="match status" value="1"/>
</dbReference>
<dbReference type="PROSITE" id="PS50878">
    <property type="entry name" value="RT_POL"/>
    <property type="match status" value="1"/>
</dbReference>
<dbReference type="Gene3D" id="3.30.70.270">
    <property type="match status" value="2"/>
</dbReference>
<evidence type="ECO:0000313" key="5">
    <source>
        <dbReference type="Proteomes" id="UP001623348"/>
    </source>
</evidence>
<dbReference type="GO" id="GO:0006259">
    <property type="term" value="P:DNA metabolic process"/>
    <property type="evidence" value="ECO:0007669"/>
    <property type="project" value="UniProtKB-ARBA"/>
</dbReference>
<proteinExistence type="inferred from homology"/>
<dbReference type="InterPro" id="IPR036397">
    <property type="entry name" value="RNaseH_sf"/>
</dbReference>
<dbReference type="InterPro" id="IPR043502">
    <property type="entry name" value="DNA/RNA_pol_sf"/>
</dbReference>
<organism evidence="4 5">
    <name type="scientific">Grus japonensis</name>
    <name type="common">Japanese crane</name>
    <name type="synonym">Red-crowned crane</name>
    <dbReference type="NCBI Taxonomy" id="30415"/>
    <lineage>
        <taxon>Eukaryota</taxon>
        <taxon>Metazoa</taxon>
        <taxon>Chordata</taxon>
        <taxon>Craniata</taxon>
        <taxon>Vertebrata</taxon>
        <taxon>Euteleostomi</taxon>
        <taxon>Archelosauria</taxon>
        <taxon>Archosauria</taxon>
        <taxon>Dinosauria</taxon>
        <taxon>Saurischia</taxon>
        <taxon>Theropoda</taxon>
        <taxon>Coelurosauria</taxon>
        <taxon>Aves</taxon>
        <taxon>Neognathae</taxon>
        <taxon>Neoaves</taxon>
        <taxon>Gruiformes</taxon>
        <taxon>Gruidae</taxon>
        <taxon>Grus</taxon>
    </lineage>
</organism>
<dbReference type="EC" id="3.1.26.4" evidence="2"/>
<evidence type="ECO:0000259" key="3">
    <source>
        <dbReference type="PROSITE" id="PS50878"/>
    </source>
</evidence>
<comment type="caution">
    <text evidence="4">The sequence shown here is derived from an EMBL/GenBank/DDBJ whole genome shotgun (WGS) entry which is preliminary data.</text>
</comment>
<dbReference type="FunFam" id="3.30.70.270:FF:000020">
    <property type="entry name" value="Transposon Tf2-6 polyprotein-like Protein"/>
    <property type="match status" value="1"/>
</dbReference>
<comment type="similarity">
    <text evidence="1">Belongs to the beta type-B retroviral polymerase family. HERV class-II K(HML-2) pol subfamily.</text>
</comment>
<evidence type="ECO:0000313" key="4">
    <source>
        <dbReference type="EMBL" id="GAB0210152.1"/>
    </source>
</evidence>